<dbReference type="PaxDb" id="3218-PP1S344_9V6.1"/>
<evidence type="ECO:0000313" key="7">
    <source>
        <dbReference type="Proteomes" id="UP000006727"/>
    </source>
</evidence>
<evidence type="ECO:0000313" key="5">
    <source>
        <dbReference type="EMBL" id="PNR35721.1"/>
    </source>
</evidence>
<feature type="repeat" description="PPR" evidence="3">
    <location>
        <begin position="856"/>
        <end position="890"/>
    </location>
</feature>
<protein>
    <recommendedName>
        <fullName evidence="8">Pentacotripeptide-repeat region of PRORP domain-containing protein</fullName>
    </recommendedName>
</protein>
<feature type="repeat" description="PPR" evidence="3">
    <location>
        <begin position="461"/>
        <end position="495"/>
    </location>
</feature>
<dbReference type="OrthoDB" id="185373at2759"/>
<dbReference type="InterPro" id="IPR002885">
    <property type="entry name" value="PPR_rpt"/>
</dbReference>
<dbReference type="Gramene" id="Pp3c17_2130V3.2">
    <property type="protein sequence ID" value="Pp3c17_2130V3.2"/>
    <property type="gene ID" value="Pp3c17_2130"/>
</dbReference>
<dbReference type="STRING" id="3218.A0A2K1J2H4"/>
<gene>
    <name evidence="6" type="primary">LOC112294627</name>
    <name evidence="5" type="ORF">PHYPA_021571</name>
</gene>
<dbReference type="PANTHER" id="PTHR47447:SF17">
    <property type="entry name" value="OS12G0638900 PROTEIN"/>
    <property type="match status" value="1"/>
</dbReference>
<dbReference type="PANTHER" id="PTHR47447">
    <property type="entry name" value="OS03G0856100 PROTEIN"/>
    <property type="match status" value="1"/>
</dbReference>
<comment type="similarity">
    <text evidence="1">Belongs to the PPR family. P subfamily.</text>
</comment>
<dbReference type="GeneID" id="112294627"/>
<dbReference type="Gramene" id="Pp3c17_2130V3.1">
    <property type="protein sequence ID" value="Pp3c17_2130V3.1"/>
    <property type="gene ID" value="Pp3c17_2130"/>
</dbReference>
<dbReference type="Pfam" id="PF13041">
    <property type="entry name" value="PPR_2"/>
    <property type="match status" value="3"/>
</dbReference>
<feature type="compositionally biased region" description="Polar residues" evidence="4">
    <location>
        <begin position="163"/>
        <end position="172"/>
    </location>
</feature>
<dbReference type="InterPro" id="IPR011990">
    <property type="entry name" value="TPR-like_helical_dom_sf"/>
</dbReference>
<feature type="repeat" description="PPR" evidence="3">
    <location>
        <begin position="566"/>
        <end position="600"/>
    </location>
</feature>
<dbReference type="PROSITE" id="PS51375">
    <property type="entry name" value="PPR"/>
    <property type="match status" value="9"/>
</dbReference>
<dbReference type="EnsemblPlants" id="Pp3c17_2130V3.1">
    <property type="protein sequence ID" value="Pp3c17_2130V3.1"/>
    <property type="gene ID" value="Pp3c17_2130"/>
</dbReference>
<feature type="repeat" description="PPR" evidence="3">
    <location>
        <begin position="390"/>
        <end position="424"/>
    </location>
</feature>
<accession>A0A2K1J2H4</accession>
<feature type="repeat" description="PPR" evidence="3">
    <location>
        <begin position="716"/>
        <end position="750"/>
    </location>
</feature>
<dbReference type="EMBL" id="ABEU02000017">
    <property type="protein sequence ID" value="PNR35721.1"/>
    <property type="molecule type" value="Genomic_DNA"/>
</dbReference>
<feature type="region of interest" description="Disordered" evidence="4">
    <location>
        <begin position="69"/>
        <end position="172"/>
    </location>
</feature>
<dbReference type="Pfam" id="PF01535">
    <property type="entry name" value="PPR"/>
    <property type="match status" value="3"/>
</dbReference>
<dbReference type="Pfam" id="PF13812">
    <property type="entry name" value="PPR_3"/>
    <property type="match status" value="2"/>
</dbReference>
<reference evidence="6" key="3">
    <citation type="submission" date="2020-12" db="UniProtKB">
        <authorList>
            <consortium name="EnsemblPlants"/>
        </authorList>
    </citation>
    <scope>IDENTIFICATION</scope>
</reference>
<dbReference type="Gene3D" id="1.25.40.10">
    <property type="entry name" value="Tetratricopeptide repeat domain"/>
    <property type="match status" value="5"/>
</dbReference>
<feature type="compositionally biased region" description="Basic and acidic residues" evidence="4">
    <location>
        <begin position="96"/>
        <end position="106"/>
    </location>
</feature>
<evidence type="ECO:0000256" key="3">
    <source>
        <dbReference type="PROSITE-ProRule" id="PRU00708"/>
    </source>
</evidence>
<dbReference type="AlphaFoldDB" id="A0A2K1J2H4"/>
<evidence type="ECO:0000256" key="4">
    <source>
        <dbReference type="SAM" id="MobiDB-lite"/>
    </source>
</evidence>
<dbReference type="KEGG" id="ppp:112294627"/>
<feature type="repeat" description="PPR" evidence="3">
    <location>
        <begin position="355"/>
        <end position="389"/>
    </location>
</feature>
<organism evidence="5">
    <name type="scientific">Physcomitrium patens</name>
    <name type="common">Spreading-leaved earth moss</name>
    <name type="synonym">Physcomitrella patens</name>
    <dbReference type="NCBI Taxonomy" id="3218"/>
    <lineage>
        <taxon>Eukaryota</taxon>
        <taxon>Viridiplantae</taxon>
        <taxon>Streptophyta</taxon>
        <taxon>Embryophyta</taxon>
        <taxon>Bryophyta</taxon>
        <taxon>Bryophytina</taxon>
        <taxon>Bryopsida</taxon>
        <taxon>Funariidae</taxon>
        <taxon>Funariales</taxon>
        <taxon>Funariaceae</taxon>
        <taxon>Physcomitrium</taxon>
    </lineage>
</organism>
<evidence type="ECO:0000313" key="6">
    <source>
        <dbReference type="EnsemblPlants" id="Pp3c17_2130V3.1"/>
    </source>
</evidence>
<keyword evidence="7" id="KW-1185">Reference proteome</keyword>
<evidence type="ECO:0000256" key="2">
    <source>
        <dbReference type="ARBA" id="ARBA00022737"/>
    </source>
</evidence>
<feature type="repeat" description="PPR" evidence="3">
    <location>
        <begin position="681"/>
        <end position="715"/>
    </location>
</feature>
<evidence type="ECO:0008006" key="8">
    <source>
        <dbReference type="Google" id="ProtNLM"/>
    </source>
</evidence>
<feature type="repeat" description="PPR" evidence="3">
    <location>
        <begin position="646"/>
        <end position="680"/>
    </location>
</feature>
<dbReference type="NCBIfam" id="TIGR00756">
    <property type="entry name" value="PPR"/>
    <property type="match status" value="8"/>
</dbReference>
<proteinExistence type="inferred from homology"/>
<evidence type="ECO:0000256" key="1">
    <source>
        <dbReference type="ARBA" id="ARBA00007626"/>
    </source>
</evidence>
<feature type="compositionally biased region" description="Polar residues" evidence="4">
    <location>
        <begin position="107"/>
        <end position="121"/>
    </location>
</feature>
<reference evidence="5 7" key="1">
    <citation type="journal article" date="2008" name="Science">
        <title>The Physcomitrella genome reveals evolutionary insights into the conquest of land by plants.</title>
        <authorList>
            <person name="Rensing S."/>
            <person name="Lang D."/>
            <person name="Zimmer A."/>
            <person name="Terry A."/>
            <person name="Salamov A."/>
            <person name="Shapiro H."/>
            <person name="Nishiyama T."/>
            <person name="Perroud P.-F."/>
            <person name="Lindquist E."/>
            <person name="Kamisugi Y."/>
            <person name="Tanahashi T."/>
            <person name="Sakakibara K."/>
            <person name="Fujita T."/>
            <person name="Oishi K."/>
            <person name="Shin-I T."/>
            <person name="Kuroki Y."/>
            <person name="Toyoda A."/>
            <person name="Suzuki Y."/>
            <person name="Hashimoto A."/>
            <person name="Yamaguchi K."/>
            <person name="Sugano A."/>
            <person name="Kohara Y."/>
            <person name="Fujiyama A."/>
            <person name="Anterola A."/>
            <person name="Aoki S."/>
            <person name="Ashton N."/>
            <person name="Barbazuk W.B."/>
            <person name="Barker E."/>
            <person name="Bennetzen J."/>
            <person name="Bezanilla M."/>
            <person name="Blankenship R."/>
            <person name="Cho S.H."/>
            <person name="Dutcher S."/>
            <person name="Estelle M."/>
            <person name="Fawcett J.A."/>
            <person name="Gundlach H."/>
            <person name="Hanada K."/>
            <person name="Heyl A."/>
            <person name="Hicks K.A."/>
            <person name="Hugh J."/>
            <person name="Lohr M."/>
            <person name="Mayer K."/>
            <person name="Melkozernov A."/>
            <person name="Murata T."/>
            <person name="Nelson D."/>
            <person name="Pils B."/>
            <person name="Prigge M."/>
            <person name="Reiss B."/>
            <person name="Renner T."/>
            <person name="Rombauts S."/>
            <person name="Rushton P."/>
            <person name="Sanderfoot A."/>
            <person name="Schween G."/>
            <person name="Shiu S.-H."/>
            <person name="Stueber K."/>
            <person name="Theodoulou F.L."/>
            <person name="Tu H."/>
            <person name="Van de Peer Y."/>
            <person name="Verrier P.J."/>
            <person name="Waters E."/>
            <person name="Wood A."/>
            <person name="Yang L."/>
            <person name="Cove D."/>
            <person name="Cuming A."/>
            <person name="Hasebe M."/>
            <person name="Lucas S."/>
            <person name="Mishler D.B."/>
            <person name="Reski R."/>
            <person name="Grigoriev I."/>
            <person name="Quatrano R.S."/>
            <person name="Boore J.L."/>
        </authorList>
    </citation>
    <scope>NUCLEOTIDE SEQUENCE [LARGE SCALE GENOMIC DNA]</scope>
    <source>
        <strain evidence="6 7">cv. Gransden 2004</strain>
    </source>
</reference>
<reference evidence="5 7" key="2">
    <citation type="journal article" date="2018" name="Plant J.">
        <title>The Physcomitrella patens chromosome-scale assembly reveals moss genome structure and evolution.</title>
        <authorList>
            <person name="Lang D."/>
            <person name="Ullrich K.K."/>
            <person name="Murat F."/>
            <person name="Fuchs J."/>
            <person name="Jenkins J."/>
            <person name="Haas F.B."/>
            <person name="Piednoel M."/>
            <person name="Gundlach H."/>
            <person name="Van Bel M."/>
            <person name="Meyberg R."/>
            <person name="Vives C."/>
            <person name="Morata J."/>
            <person name="Symeonidi A."/>
            <person name="Hiss M."/>
            <person name="Muchero W."/>
            <person name="Kamisugi Y."/>
            <person name="Saleh O."/>
            <person name="Blanc G."/>
            <person name="Decker E.L."/>
            <person name="van Gessel N."/>
            <person name="Grimwood J."/>
            <person name="Hayes R.D."/>
            <person name="Graham S.W."/>
            <person name="Gunter L.E."/>
            <person name="McDaniel S.F."/>
            <person name="Hoernstein S.N.W."/>
            <person name="Larsson A."/>
            <person name="Li F.W."/>
            <person name="Perroud P.F."/>
            <person name="Phillips J."/>
            <person name="Ranjan P."/>
            <person name="Rokshar D.S."/>
            <person name="Rothfels C.J."/>
            <person name="Schneider L."/>
            <person name="Shu S."/>
            <person name="Stevenson D.W."/>
            <person name="Thummler F."/>
            <person name="Tillich M."/>
            <person name="Villarreal Aguilar J.C."/>
            <person name="Widiez T."/>
            <person name="Wong G.K."/>
            <person name="Wymore A."/>
            <person name="Zhang Y."/>
            <person name="Zimmer A.D."/>
            <person name="Quatrano R.S."/>
            <person name="Mayer K.F.X."/>
            <person name="Goodstein D."/>
            <person name="Casacuberta J.M."/>
            <person name="Vandepoele K."/>
            <person name="Reski R."/>
            <person name="Cuming A.C."/>
            <person name="Tuskan G.A."/>
            <person name="Maumus F."/>
            <person name="Salse J."/>
            <person name="Schmutz J."/>
            <person name="Rensing S.A."/>
        </authorList>
    </citation>
    <scope>NUCLEOTIDE SEQUENCE [LARGE SCALE GENOMIC DNA]</scope>
    <source>
        <strain evidence="6 7">cv. Gransden 2004</strain>
    </source>
</reference>
<dbReference type="Proteomes" id="UP000006727">
    <property type="component" value="Chromosome 17"/>
</dbReference>
<name>A0A2K1J2H4_PHYPA</name>
<dbReference type="EnsemblPlants" id="Pp3c17_2130V3.2">
    <property type="protein sequence ID" value="Pp3c17_2130V3.2"/>
    <property type="gene ID" value="Pp3c17_2130"/>
</dbReference>
<feature type="compositionally biased region" description="Basic and acidic residues" evidence="4">
    <location>
        <begin position="135"/>
        <end position="145"/>
    </location>
</feature>
<sequence length="1222" mass="136164">MAGTTSMNSFHSPSLFQRDGRISLSWHFGTDVTGFRAASYASCKSLKIRKRVVNTACFSEDGAQNARVARPRTVESLETTSPDSSWDDARPAVQPARDRASTRERGNSNGKAVSQYLQKQIQKMGEEGSQPGAQGKEEELIRPRECNISTTSIASRADEGVSSPENRSSQNVKRTLQRVLEAHALLASKLQNDQMETTPSSALETVKADLGTKNTISMAREVLAGFSKGSVENDRVGERSMADNGNGVQVWGASLTRSGLAKPLTGKGNLWKRDLGTVHGLHSLTDQPYIVQKVVGALSGLRSNSSVINTMNGYLGQVTVSDLHQVLYVLGDTKEWLTALQVFQWMQALPDLKPDELVYRTIINVLINARRMNVAEAVFEEFVKSGMSPSHDDYVILMSGYTKCGSLQRGIGILQKMREAGIHPQVSAYNVILEGCTRSTRGLDIAIQIRDQMKLENVALDRTSYTFMLSIYSRKGLYKEIIDTFEQMRLSSCVPDRIPCHIILTAHSKLGDINGMMEAHRILMDMGLQQDSVTFNIIMNALNRVGRIRDVDRYWALMRMGRIVPDLTTCSILINAFGRARDWHKVDLVLAEMETYGIKADLMIYNSLISVYGKAGLFYEVELVVKSLRAEIARREDLGNSSLAFDLVTYNTLLDVYGKAGRLDDVIYWFGEMKKSGVQPDVLTFDSLVNAYGKASHYDGVKEVLELFRKYNYKSDLVFYNTLLFMFGKGGHYADAWKILEDMKAAGFMPTSETYNSLILAFGRGSIQQGLQVFADMIASNVDPNMVTFRLLMDIHAKKGLVDECLNIYYESQKYPDCKYDESLMSAALRACCNMRCIEKAEEIVMSAEADGISIPVACYNWLILGHGKKGQWQEAENTLERMKANGVKPVAQSFSFLLEAYSLSGQIPKGEKLIVKMKEENLIYGIAGHNSLLRFYMRAGDIGSIIQTYETCQTRGPKPNQSSFVPMIEALTKENTVDERFWGIAQDLENAPFDVHFAIHGALLSALGRCGQSPDADRLLGILKRLGCSPDICNLFEEGEAAQSKLSGEEAWKRLATLFNSLEQEGVNMEAERNFHNALIDALWRFDYKLRALKVTELSVSLGVFGSNVCQWKDCWSLDVRFAGTGAAQILLLTWLSGIRQAIKSGEKMPSKVKILLAWEWQLRTGENWGARDGVSAHLNALKAPFVLVKEGQELEASVSTLRKWLLKEKTAQGLVFNSKL</sequence>
<feature type="repeat" description="PPR" evidence="3">
    <location>
        <begin position="531"/>
        <end position="565"/>
    </location>
</feature>
<keyword evidence="2" id="KW-0677">Repeat</keyword>
<dbReference type="RefSeq" id="XP_024401070.1">
    <property type="nucleotide sequence ID" value="XM_024545302.2"/>
</dbReference>